<feature type="binding site" evidence="5">
    <location>
        <position position="436"/>
    </location>
    <ligand>
        <name>Fe cation</name>
        <dbReference type="ChEBI" id="CHEBI:24875"/>
        <note>catalytic</note>
    </ligand>
</feature>
<dbReference type="EMBL" id="QEXL01000005">
    <property type="protein sequence ID" value="RBM08272.1"/>
    <property type="molecule type" value="Genomic_DNA"/>
</dbReference>
<dbReference type="OrthoDB" id="6636843at2"/>
<accession>A0A365YYP4</accession>
<dbReference type="PANTHER" id="PTHR10543:SF89">
    <property type="entry name" value="CAROTENOID 9,10(9',10')-CLEAVAGE DIOXYGENASE 1"/>
    <property type="match status" value="1"/>
</dbReference>
<evidence type="ECO:0000256" key="6">
    <source>
        <dbReference type="RuleBase" id="RU364048"/>
    </source>
</evidence>
<evidence type="ECO:0000256" key="1">
    <source>
        <dbReference type="ARBA" id="ARBA00006787"/>
    </source>
</evidence>
<gene>
    <name evidence="7" type="ORF">NJLHNGOC_04990</name>
</gene>
<dbReference type="GO" id="GO:0016121">
    <property type="term" value="P:carotene catabolic process"/>
    <property type="evidence" value="ECO:0007669"/>
    <property type="project" value="TreeGrafter"/>
</dbReference>
<organism evidence="7 8">
    <name type="scientific">Novacetimonas cocois</name>
    <dbReference type="NCBI Taxonomy" id="1747507"/>
    <lineage>
        <taxon>Bacteria</taxon>
        <taxon>Pseudomonadati</taxon>
        <taxon>Pseudomonadota</taxon>
        <taxon>Alphaproteobacteria</taxon>
        <taxon>Acetobacterales</taxon>
        <taxon>Acetobacteraceae</taxon>
        <taxon>Novacetimonas</taxon>
    </lineage>
</organism>
<sequence>MSLHSLRCKEFGVAMTENRMSVTRELTGEGLEIRGRLPPGLCGTLYRNGPNPRVPDGDAHWFLGEGMVHAVTLGPGGASYRNRWVVPAGQVRLLGKANTNIIRHGGRMMALEEAHAPVMFDPSSPGATGPMPTAWHVGMAPFTAHPKHDPRTGELVFFGYAADGPWSNVIRCGTLAPSGRLTWETRIRAPFCSMIHDMAVTPDHVLLPVLALVGRADRTDRSGFGFAWQPELGGRLALLRRGGDGREVRWFDAPPGYAFHIVNAWEEGGRLFLDLLVYDEPPLFPRGDGGHGSCGSVRPQRWSVPLDGRGEARVAGLPDVTGEFPRIDERFAGSRHTRFYLASRAPGRAGGFHAITRMDAESGQGDQFDFGTDASVSEPVFVPRAPDAARDEGWLLAVAWRPDWRTSRLAVFDAGHIADGPVASVILPQRVPDGFHGNFIPDAHPGRGIA</sequence>
<feature type="binding site" evidence="5">
    <location>
        <position position="145"/>
    </location>
    <ligand>
        <name>Fe cation</name>
        <dbReference type="ChEBI" id="CHEBI:24875"/>
        <note>catalytic</note>
    </ligand>
</feature>
<comment type="similarity">
    <text evidence="1 6">Belongs to the carotenoid oxygenase family.</text>
</comment>
<dbReference type="EC" id="1.13.11.-" evidence="6"/>
<feature type="binding site" evidence="5">
    <location>
        <position position="196"/>
    </location>
    <ligand>
        <name>Fe cation</name>
        <dbReference type="ChEBI" id="CHEBI:24875"/>
        <note>catalytic</note>
    </ligand>
</feature>
<evidence type="ECO:0000256" key="2">
    <source>
        <dbReference type="ARBA" id="ARBA00022723"/>
    </source>
</evidence>
<dbReference type="Proteomes" id="UP000252680">
    <property type="component" value="Unassembled WGS sequence"/>
</dbReference>
<evidence type="ECO:0000313" key="7">
    <source>
        <dbReference type="EMBL" id="RBM08272.1"/>
    </source>
</evidence>
<evidence type="ECO:0000256" key="4">
    <source>
        <dbReference type="ARBA" id="ARBA00023004"/>
    </source>
</evidence>
<protein>
    <recommendedName>
        <fullName evidence="6">Dioxygenase</fullName>
        <ecNumber evidence="6">1.13.11.-</ecNumber>
    </recommendedName>
</protein>
<comment type="caution">
    <text evidence="7">The sequence shown here is derived from an EMBL/GenBank/DDBJ whole genome shotgun (WGS) entry which is preliminary data.</text>
</comment>
<feature type="binding site" evidence="5">
    <location>
        <position position="260"/>
    </location>
    <ligand>
        <name>Fe cation</name>
        <dbReference type="ChEBI" id="CHEBI:24875"/>
        <note>catalytic</note>
    </ligand>
</feature>
<keyword evidence="2 5" id="KW-0479">Metal-binding</keyword>
<evidence type="ECO:0000313" key="8">
    <source>
        <dbReference type="Proteomes" id="UP000252680"/>
    </source>
</evidence>
<keyword evidence="8" id="KW-1185">Reference proteome</keyword>
<evidence type="ECO:0000256" key="5">
    <source>
        <dbReference type="PIRSR" id="PIRSR604294-1"/>
    </source>
</evidence>
<dbReference type="Pfam" id="PF03055">
    <property type="entry name" value="RPE65"/>
    <property type="match status" value="1"/>
</dbReference>
<keyword evidence="6" id="KW-0223">Dioxygenase</keyword>
<evidence type="ECO:0000256" key="3">
    <source>
        <dbReference type="ARBA" id="ARBA00023002"/>
    </source>
</evidence>
<dbReference type="GO" id="GO:0010436">
    <property type="term" value="F:carotenoid dioxygenase activity"/>
    <property type="evidence" value="ECO:0007669"/>
    <property type="project" value="TreeGrafter"/>
</dbReference>
<keyword evidence="3 6" id="KW-0560">Oxidoreductase</keyword>
<name>A0A365YYP4_9PROT</name>
<dbReference type="GO" id="GO:0046872">
    <property type="term" value="F:metal ion binding"/>
    <property type="evidence" value="ECO:0007669"/>
    <property type="project" value="UniProtKB-KW"/>
</dbReference>
<proteinExistence type="inferred from homology"/>
<keyword evidence="4 5" id="KW-0408">Iron</keyword>
<reference evidence="7 8" key="1">
    <citation type="submission" date="2018-05" db="EMBL/GenBank/DDBJ databases">
        <title>Komagataeibacter cocois sp. nov., for a novel cellulose- producing strain isolated from coconut milk.</title>
        <authorList>
            <person name="Liu L."/>
            <person name="Wang Y."/>
            <person name="Liu S."/>
            <person name="Bi J."/>
            <person name="Chen H."/>
            <person name="Deng J."/>
            <person name="Zhang C."/>
            <person name="Hu Q."/>
            <person name="Li C."/>
        </authorList>
    </citation>
    <scope>NUCLEOTIDE SEQUENCE [LARGE SCALE GENOMIC DNA]</scope>
    <source>
        <strain evidence="7 8">WE7</strain>
    </source>
</reference>
<dbReference type="InterPro" id="IPR004294">
    <property type="entry name" value="Carotenoid_Oase"/>
</dbReference>
<comment type="cofactor">
    <cofactor evidence="5 6">
        <name>Fe(2+)</name>
        <dbReference type="ChEBI" id="CHEBI:29033"/>
    </cofactor>
    <text evidence="5 6">Binds 1 Fe(2+) ion per subunit.</text>
</comment>
<dbReference type="AlphaFoldDB" id="A0A365YYP4"/>
<dbReference type="PANTHER" id="PTHR10543">
    <property type="entry name" value="BETA-CAROTENE DIOXYGENASE"/>
    <property type="match status" value="1"/>
</dbReference>